<keyword evidence="1" id="KW-1133">Transmembrane helix</keyword>
<comment type="caution">
    <text evidence="2">The sequence shown here is derived from an EMBL/GenBank/DDBJ whole genome shotgun (WGS) entry which is preliminary data.</text>
</comment>
<feature type="transmembrane region" description="Helical" evidence="1">
    <location>
        <begin position="156"/>
        <end position="175"/>
    </location>
</feature>
<dbReference type="EMBL" id="JAVREV010000017">
    <property type="protein sequence ID" value="MDT0446065.1"/>
    <property type="molecule type" value="Genomic_DNA"/>
</dbReference>
<keyword evidence="3" id="KW-1185">Reference proteome</keyword>
<keyword evidence="1" id="KW-0812">Transmembrane</keyword>
<accession>A0ABU2SAS8</accession>
<dbReference type="Proteomes" id="UP001183615">
    <property type="component" value="Unassembled WGS sequence"/>
</dbReference>
<evidence type="ECO:0000256" key="1">
    <source>
        <dbReference type="SAM" id="Phobius"/>
    </source>
</evidence>
<protein>
    <submittedName>
        <fullName evidence="2">ABC transporter</fullName>
    </submittedName>
</protein>
<evidence type="ECO:0000313" key="3">
    <source>
        <dbReference type="Proteomes" id="UP001183615"/>
    </source>
</evidence>
<reference evidence="3" key="1">
    <citation type="submission" date="2023-07" db="EMBL/GenBank/DDBJ databases">
        <title>30 novel species of actinomycetes from the DSMZ collection.</title>
        <authorList>
            <person name="Nouioui I."/>
        </authorList>
    </citation>
    <scope>NUCLEOTIDE SEQUENCE [LARGE SCALE GENOMIC DNA]</scope>
    <source>
        <strain evidence="3">DSM 41886</strain>
    </source>
</reference>
<keyword evidence="1" id="KW-0472">Membrane</keyword>
<feature type="transmembrane region" description="Helical" evidence="1">
    <location>
        <begin position="128"/>
        <end position="147"/>
    </location>
</feature>
<name>A0ABU2SAS8_9ACTN</name>
<evidence type="ECO:0000313" key="2">
    <source>
        <dbReference type="EMBL" id="MDT0446065.1"/>
    </source>
</evidence>
<feature type="transmembrane region" description="Helical" evidence="1">
    <location>
        <begin position="195"/>
        <end position="218"/>
    </location>
</feature>
<organism evidence="2 3">
    <name type="scientific">Streptomyces johnsoniae</name>
    <dbReference type="NCBI Taxonomy" id="3075532"/>
    <lineage>
        <taxon>Bacteria</taxon>
        <taxon>Bacillati</taxon>
        <taxon>Actinomycetota</taxon>
        <taxon>Actinomycetes</taxon>
        <taxon>Kitasatosporales</taxon>
        <taxon>Streptomycetaceae</taxon>
        <taxon>Streptomyces</taxon>
    </lineage>
</organism>
<dbReference type="RefSeq" id="WP_311620358.1">
    <property type="nucleotide sequence ID" value="NZ_JAVREV010000017.1"/>
</dbReference>
<sequence>MLALTRYQSALLLRSHRWLPPLLLYAVLLGVGVRAGEPVLDGLGFAAAALLPSAAWLVRVCVTVEPPAARDCVTAAAGGARAHLASVLTALLASLVLGCAAAGAVLLAGDAHAQDRATEIPLPQAAGAGLLAVLACALVGTAIGVVANRPLLRSPAWSVPVTALAAVVLLAAGASPANAAVSSLVAGSRDGQAPWPLWPCAAALLVAAAVVAPVCLAARRRG</sequence>
<proteinExistence type="predicted"/>
<gene>
    <name evidence="2" type="ORF">RM779_26235</name>
</gene>
<feature type="transmembrane region" description="Helical" evidence="1">
    <location>
        <begin position="84"/>
        <end position="108"/>
    </location>
</feature>